<keyword evidence="4 6" id="KW-0807">Transducer</keyword>
<protein>
    <submittedName>
        <fullName evidence="11">Methyl-accepting chemotaxis protein</fullName>
    </submittedName>
</protein>
<organism evidence="11 12">
    <name type="scientific">Paenibacillus sedimenti</name>
    <dbReference type="NCBI Taxonomy" id="2770274"/>
    <lineage>
        <taxon>Bacteria</taxon>
        <taxon>Bacillati</taxon>
        <taxon>Bacillota</taxon>
        <taxon>Bacilli</taxon>
        <taxon>Bacillales</taxon>
        <taxon>Paenibacillaceae</taxon>
        <taxon>Paenibacillus</taxon>
    </lineage>
</organism>
<comment type="caution">
    <text evidence="11">The sequence shown here is derived from an EMBL/GenBank/DDBJ whole genome shotgun (WGS) entry which is preliminary data.</text>
</comment>
<keyword evidence="2" id="KW-1003">Cell membrane</keyword>
<reference evidence="11" key="1">
    <citation type="submission" date="2020-09" db="EMBL/GenBank/DDBJ databases">
        <title>Draft Genome Sequence of Paenibacillus sp. WST5.</title>
        <authorList>
            <person name="Bao Z."/>
        </authorList>
    </citation>
    <scope>NUCLEOTIDE SEQUENCE</scope>
    <source>
        <strain evidence="11">WST5</strain>
    </source>
</reference>
<evidence type="ECO:0000259" key="10">
    <source>
        <dbReference type="PROSITE" id="PS50885"/>
    </source>
</evidence>
<keyword evidence="8" id="KW-1133">Transmembrane helix</keyword>
<dbReference type="SMART" id="SM00283">
    <property type="entry name" value="MA"/>
    <property type="match status" value="1"/>
</dbReference>
<dbReference type="PANTHER" id="PTHR32089:SF112">
    <property type="entry name" value="LYSOZYME-LIKE PROTEIN-RELATED"/>
    <property type="match status" value="1"/>
</dbReference>
<accession>A0A926KSD6</accession>
<dbReference type="AlphaFoldDB" id="A0A926KSD6"/>
<dbReference type="EMBL" id="JACVVD010000004">
    <property type="protein sequence ID" value="MBD0381329.1"/>
    <property type="molecule type" value="Genomic_DNA"/>
</dbReference>
<feature type="domain" description="Methyl-accepting transducer" evidence="9">
    <location>
        <begin position="291"/>
        <end position="541"/>
    </location>
</feature>
<name>A0A926KSD6_9BACL</name>
<dbReference type="PROSITE" id="PS50885">
    <property type="entry name" value="HAMP"/>
    <property type="match status" value="1"/>
</dbReference>
<keyword evidence="12" id="KW-1185">Reference proteome</keyword>
<dbReference type="CDD" id="cd06225">
    <property type="entry name" value="HAMP"/>
    <property type="match status" value="1"/>
</dbReference>
<dbReference type="GO" id="GO:0007165">
    <property type="term" value="P:signal transduction"/>
    <property type="evidence" value="ECO:0007669"/>
    <property type="project" value="UniProtKB-KW"/>
</dbReference>
<evidence type="ECO:0000256" key="1">
    <source>
        <dbReference type="ARBA" id="ARBA00004236"/>
    </source>
</evidence>
<evidence type="ECO:0000256" key="3">
    <source>
        <dbReference type="ARBA" id="ARBA00023136"/>
    </source>
</evidence>
<dbReference type="RefSeq" id="WP_188175117.1">
    <property type="nucleotide sequence ID" value="NZ_JACVVD010000004.1"/>
</dbReference>
<comment type="subcellular location">
    <subcellularLocation>
        <location evidence="1">Cell membrane</location>
    </subcellularLocation>
</comment>
<dbReference type="SMART" id="SM00304">
    <property type="entry name" value="HAMP"/>
    <property type="match status" value="1"/>
</dbReference>
<dbReference type="PANTHER" id="PTHR32089">
    <property type="entry name" value="METHYL-ACCEPTING CHEMOTAXIS PROTEIN MCPB"/>
    <property type="match status" value="1"/>
</dbReference>
<evidence type="ECO:0000256" key="7">
    <source>
        <dbReference type="SAM" id="MobiDB-lite"/>
    </source>
</evidence>
<feature type="region of interest" description="Disordered" evidence="7">
    <location>
        <begin position="579"/>
        <end position="629"/>
    </location>
</feature>
<sequence length="629" mass="69661">MKLLMHLRRRRVTFTMRTKLIVSFSLLFIIFTAVSVFNLMQVNQIKSQFSFQNQQADKQLLSLHLKLMANELDALKSAMMISKNTELVSPFKEKSEEFYKLVAQISETASNSDERKWGARLTNTAKEFTSAFDTAVSVVENKSLSMQDVTKQLETIHTSSQVHKEYIFELVDQFSQAYKEDAANAVISTDKLLDNTVNVAIMTLFIVLIFTLFISFVLVRSFMKPIQLLQKAVQQIAGGDLRNKINSTAKDELGMLSQNFDLMVDGVRSMLEHTQTIAYSLSDHSQRFREFSGATATANQEIIRSIQEISAGAEEQANHSDKSSAILSQLSTEIRQISDSTNKMLHTSREAAFNTHLGSKSMEALKSAVNHSEDVLHQVYMAMETLTKSSAQIRKIVGTITEISAQTNVLALNAAIEAARAGEHGRGFSVIAEEVRVLSLQTSNSSKGIDQIVQSLLAQMSELETSLGTAKQSFGEQNQKMNDSLGAFNEIRESMDELTNQIGQAHVLIEQAEVKNSVLVESVQHVASIAQETAAGVEEVNSSSTQQDFAIQHIATQSDDILGLALQLSEEINKFKISSDNEKPDTLEAETSVDTISANEPVLSQDASEPDDEQEQLSENKEPVLISKP</sequence>
<keyword evidence="3 8" id="KW-0472">Membrane</keyword>
<feature type="domain" description="HAMP" evidence="10">
    <location>
        <begin position="220"/>
        <end position="272"/>
    </location>
</feature>
<dbReference type="Proteomes" id="UP000650466">
    <property type="component" value="Unassembled WGS sequence"/>
</dbReference>
<evidence type="ECO:0000256" key="8">
    <source>
        <dbReference type="SAM" id="Phobius"/>
    </source>
</evidence>
<dbReference type="Pfam" id="PF00015">
    <property type="entry name" value="MCPsignal"/>
    <property type="match status" value="1"/>
</dbReference>
<gene>
    <name evidence="11" type="ORF">ICC18_14480</name>
</gene>
<feature type="transmembrane region" description="Helical" evidence="8">
    <location>
        <begin position="199"/>
        <end position="219"/>
    </location>
</feature>
<dbReference type="InterPro" id="IPR004089">
    <property type="entry name" value="MCPsignal_dom"/>
</dbReference>
<dbReference type="InterPro" id="IPR003660">
    <property type="entry name" value="HAMP_dom"/>
</dbReference>
<dbReference type="Gene3D" id="6.10.340.10">
    <property type="match status" value="1"/>
</dbReference>
<evidence type="ECO:0000313" key="12">
    <source>
        <dbReference type="Proteomes" id="UP000650466"/>
    </source>
</evidence>
<evidence type="ECO:0000256" key="5">
    <source>
        <dbReference type="ARBA" id="ARBA00029447"/>
    </source>
</evidence>
<evidence type="ECO:0000313" key="11">
    <source>
        <dbReference type="EMBL" id="MBD0381329.1"/>
    </source>
</evidence>
<dbReference type="PROSITE" id="PS50111">
    <property type="entry name" value="CHEMOTAXIS_TRANSDUC_2"/>
    <property type="match status" value="1"/>
</dbReference>
<proteinExistence type="inferred from homology"/>
<comment type="similarity">
    <text evidence="5">Belongs to the methyl-accepting chemotaxis (MCP) protein family.</text>
</comment>
<evidence type="ECO:0000256" key="4">
    <source>
        <dbReference type="ARBA" id="ARBA00023224"/>
    </source>
</evidence>
<keyword evidence="8" id="KW-0812">Transmembrane</keyword>
<dbReference type="GO" id="GO:0005886">
    <property type="term" value="C:plasma membrane"/>
    <property type="evidence" value="ECO:0007669"/>
    <property type="project" value="UniProtKB-SubCell"/>
</dbReference>
<evidence type="ECO:0000256" key="2">
    <source>
        <dbReference type="ARBA" id="ARBA00022475"/>
    </source>
</evidence>
<dbReference type="Gene3D" id="1.10.287.950">
    <property type="entry name" value="Methyl-accepting chemotaxis protein"/>
    <property type="match status" value="1"/>
</dbReference>
<evidence type="ECO:0000256" key="6">
    <source>
        <dbReference type="PROSITE-ProRule" id="PRU00284"/>
    </source>
</evidence>
<evidence type="ECO:0000259" key="9">
    <source>
        <dbReference type="PROSITE" id="PS50111"/>
    </source>
</evidence>
<dbReference type="SUPFAM" id="SSF58104">
    <property type="entry name" value="Methyl-accepting chemotaxis protein (MCP) signaling domain"/>
    <property type="match status" value="1"/>
</dbReference>
<dbReference type="Pfam" id="PF00672">
    <property type="entry name" value="HAMP"/>
    <property type="match status" value="1"/>
</dbReference>